<evidence type="ECO:0000259" key="2">
    <source>
        <dbReference type="Pfam" id="PF02470"/>
    </source>
</evidence>
<dbReference type="GO" id="GO:0005543">
    <property type="term" value="F:phospholipid binding"/>
    <property type="evidence" value="ECO:0007669"/>
    <property type="project" value="TreeGrafter"/>
</dbReference>
<dbReference type="AlphaFoldDB" id="A0A7H0GT22"/>
<dbReference type="InterPro" id="IPR052336">
    <property type="entry name" value="MlaD_Phospholipid_Transporter"/>
</dbReference>
<gene>
    <name evidence="3" type="ORF">H9L05_15620</name>
</gene>
<feature type="transmembrane region" description="Helical" evidence="1">
    <location>
        <begin position="12"/>
        <end position="30"/>
    </location>
</feature>
<organism evidence="3 4">
    <name type="scientific">Hymenobacter qilianensis</name>
    <dbReference type="NCBI Taxonomy" id="1385715"/>
    <lineage>
        <taxon>Bacteria</taxon>
        <taxon>Pseudomonadati</taxon>
        <taxon>Bacteroidota</taxon>
        <taxon>Cytophagia</taxon>
        <taxon>Cytophagales</taxon>
        <taxon>Hymenobacteraceae</taxon>
        <taxon>Hymenobacter</taxon>
    </lineage>
</organism>
<dbReference type="PANTHER" id="PTHR33371:SF4">
    <property type="entry name" value="INTERMEMBRANE PHOSPHOLIPID TRANSPORT SYSTEM BINDING PROTEIN MLAD"/>
    <property type="match status" value="1"/>
</dbReference>
<accession>A0A7H0GT22</accession>
<name>A0A7H0GT22_9BACT</name>
<dbReference type="InterPro" id="IPR003399">
    <property type="entry name" value="Mce/MlaD"/>
</dbReference>
<keyword evidence="1" id="KW-1133">Transmembrane helix</keyword>
<protein>
    <submittedName>
        <fullName evidence="3">MCE family protein</fullName>
    </submittedName>
</protein>
<evidence type="ECO:0000313" key="4">
    <source>
        <dbReference type="Proteomes" id="UP000516093"/>
    </source>
</evidence>
<dbReference type="RefSeq" id="WP_187731722.1">
    <property type="nucleotide sequence ID" value="NZ_BMFN01000003.1"/>
</dbReference>
<feature type="domain" description="Mce/MlaD" evidence="2">
    <location>
        <begin position="42"/>
        <end position="116"/>
    </location>
</feature>
<evidence type="ECO:0000256" key="1">
    <source>
        <dbReference type="SAM" id="Phobius"/>
    </source>
</evidence>
<proteinExistence type="predicted"/>
<dbReference type="EMBL" id="CP060784">
    <property type="protein sequence ID" value="QNP51438.1"/>
    <property type="molecule type" value="Genomic_DNA"/>
</dbReference>
<keyword evidence="1" id="KW-0812">Transmembrane</keyword>
<keyword evidence="1" id="KW-0472">Membrane</keyword>
<keyword evidence="4" id="KW-1185">Reference proteome</keyword>
<dbReference type="Pfam" id="PF02470">
    <property type="entry name" value="MlaD"/>
    <property type="match status" value="1"/>
</dbReference>
<dbReference type="KEGG" id="hqi:H9L05_15620"/>
<dbReference type="PANTHER" id="PTHR33371">
    <property type="entry name" value="INTERMEMBRANE PHOSPHOLIPID TRANSPORT SYSTEM BINDING PROTEIN MLAD-RELATED"/>
    <property type="match status" value="1"/>
</dbReference>
<sequence>MPQATASNNIRLGLFVAVGVGCLMAVLFLLGRKQNLFGSSLEVMADFRNVSGLLIGNNVRLAGIDVGTVRRIHIQNDSTVRVIMHLNRDVQPFVKKNAVASIGTDGLVGNTIVNLTAVAAPAPPIEPGDVLLTKKPLAVADMLSTLDVSNKNLVGITQDLRQITSKLNSSKALWQILDDQQLAENLGASLRRAASATAALQASAVDLQNITNDVRQGRGPAGYLLTDTAFAGRMRYTTRQLANSSDTLAATMASLKQQVQTSGGPLNTLLVDTAMSQQLRRTLQNVENGTEGFNQSMEALQHNFLLRGYFRRQQKKQAQAATP</sequence>
<dbReference type="GO" id="GO:0005548">
    <property type="term" value="F:phospholipid transporter activity"/>
    <property type="evidence" value="ECO:0007669"/>
    <property type="project" value="TreeGrafter"/>
</dbReference>
<reference evidence="3 4" key="1">
    <citation type="submission" date="2020-08" db="EMBL/GenBank/DDBJ databases">
        <title>Genome sequence of Hymenobacter qilianensis JCM 19763T.</title>
        <authorList>
            <person name="Hyun D.-W."/>
            <person name="Bae J.-W."/>
        </authorList>
    </citation>
    <scope>NUCLEOTIDE SEQUENCE [LARGE SCALE GENOMIC DNA]</scope>
    <source>
        <strain evidence="3 4">JCM 19763</strain>
    </source>
</reference>
<evidence type="ECO:0000313" key="3">
    <source>
        <dbReference type="EMBL" id="QNP51438.1"/>
    </source>
</evidence>
<dbReference type="Proteomes" id="UP000516093">
    <property type="component" value="Chromosome"/>
</dbReference>